<name>A0A317X2U8_9EURO</name>
<protein>
    <submittedName>
        <fullName evidence="1">Uncharacterized protein</fullName>
    </submittedName>
</protein>
<sequence>MGMTAGWSSVLRLACPTLPVHSKEDRLFGFVVEMASRRFVYCLYGIEDLIRQELRWDAESRNDETNHIVTGSSRVVIEYHLAESMTMAEDQAANCFEGVIRVILEAIPEAKFPRESGPQLRLP</sequence>
<dbReference type="Proteomes" id="UP000246702">
    <property type="component" value="Unassembled WGS sequence"/>
</dbReference>
<evidence type="ECO:0000313" key="2">
    <source>
        <dbReference type="Proteomes" id="UP000246702"/>
    </source>
</evidence>
<keyword evidence="2" id="KW-1185">Reference proteome</keyword>
<dbReference type="GeneID" id="37115322"/>
<proteinExistence type="predicted"/>
<gene>
    <name evidence="1" type="ORF">BO94DRAFT_544536</name>
</gene>
<evidence type="ECO:0000313" key="1">
    <source>
        <dbReference type="EMBL" id="PWY91827.1"/>
    </source>
</evidence>
<dbReference type="RefSeq" id="XP_025469555.1">
    <property type="nucleotide sequence ID" value="XM_025613179.1"/>
</dbReference>
<reference evidence="1 2" key="1">
    <citation type="submission" date="2016-12" db="EMBL/GenBank/DDBJ databases">
        <title>The genomes of Aspergillus section Nigri reveals drivers in fungal speciation.</title>
        <authorList>
            <consortium name="DOE Joint Genome Institute"/>
            <person name="Vesth T.C."/>
            <person name="Nybo J."/>
            <person name="Theobald S."/>
            <person name="Brandl J."/>
            <person name="Frisvad J.C."/>
            <person name="Nielsen K.F."/>
            <person name="Lyhne E.K."/>
            <person name="Kogle M.E."/>
            <person name="Kuo A."/>
            <person name="Riley R."/>
            <person name="Clum A."/>
            <person name="Nolan M."/>
            <person name="Lipzen A."/>
            <person name="Salamov A."/>
            <person name="Henrissat B."/>
            <person name="Wiebenga A."/>
            <person name="De Vries R.P."/>
            <person name="Grigoriev I.V."/>
            <person name="Mortensen U.H."/>
            <person name="Andersen M.R."/>
            <person name="Baker S.E."/>
        </authorList>
    </citation>
    <scope>NUCLEOTIDE SEQUENCE [LARGE SCALE GENOMIC DNA]</scope>
    <source>
        <strain evidence="1 2">CBS 115572</strain>
    </source>
</reference>
<accession>A0A317X2U8</accession>
<comment type="caution">
    <text evidence="1">The sequence shown here is derived from an EMBL/GenBank/DDBJ whole genome shotgun (WGS) entry which is preliminary data.</text>
</comment>
<organism evidence="1 2">
    <name type="scientific">Aspergillus sclerotioniger CBS 115572</name>
    <dbReference type="NCBI Taxonomy" id="1450535"/>
    <lineage>
        <taxon>Eukaryota</taxon>
        <taxon>Fungi</taxon>
        <taxon>Dikarya</taxon>
        <taxon>Ascomycota</taxon>
        <taxon>Pezizomycotina</taxon>
        <taxon>Eurotiomycetes</taxon>
        <taxon>Eurotiomycetidae</taxon>
        <taxon>Eurotiales</taxon>
        <taxon>Aspergillaceae</taxon>
        <taxon>Aspergillus</taxon>
        <taxon>Aspergillus subgen. Circumdati</taxon>
    </lineage>
</organism>
<dbReference type="EMBL" id="MSFK01000008">
    <property type="protein sequence ID" value="PWY91827.1"/>
    <property type="molecule type" value="Genomic_DNA"/>
</dbReference>
<dbReference type="AlphaFoldDB" id="A0A317X2U8"/>